<dbReference type="Gramene" id="Psat01G0244000-T1">
    <property type="protein sequence ID" value="KAI5443793.1"/>
    <property type="gene ID" value="KIW84_012440"/>
</dbReference>
<feature type="region of interest" description="Disordered" evidence="1">
    <location>
        <begin position="252"/>
        <end position="271"/>
    </location>
</feature>
<sequence>MASPSAEFQQFTLETHAQHYRDISTRNVIEEKIQSVAKDLVLEFYANAYRVPDEEATDATQLVSWVRGKQIDYSWQNINKVLKCKFRESHCIFHTMKRSDRSGWPFEEMRQLLARPGRIIVGDIYEIAQSQKKALGHANMIRLLCQKAGRPPRRTYAYEAGTSDPLRHATSPRVSRASPFIEDEDFQIHLYCMTQFCFIKDMYAHMGALGRYLTHQSDTWAIAQRFRDCFSRETPTPHYGHYRYPGMETPIQLGGPVSQQPHRSPFRPSHP</sequence>
<protein>
    <submittedName>
        <fullName evidence="2">Uncharacterized protein</fullName>
    </submittedName>
</protein>
<evidence type="ECO:0000313" key="3">
    <source>
        <dbReference type="Proteomes" id="UP001058974"/>
    </source>
</evidence>
<comment type="caution">
    <text evidence="2">The sequence shown here is derived from an EMBL/GenBank/DDBJ whole genome shotgun (WGS) entry which is preliminary data.</text>
</comment>
<dbReference type="Proteomes" id="UP001058974">
    <property type="component" value="Chromosome 1"/>
</dbReference>
<evidence type="ECO:0000256" key="1">
    <source>
        <dbReference type="SAM" id="MobiDB-lite"/>
    </source>
</evidence>
<name>A0A9D5GWN3_PEA</name>
<proteinExistence type="predicted"/>
<accession>A0A9D5GWN3</accession>
<reference evidence="2 3" key="1">
    <citation type="journal article" date="2022" name="Nat. Genet.">
        <title>Improved pea reference genome and pan-genome highlight genomic features and evolutionary characteristics.</title>
        <authorList>
            <person name="Yang T."/>
            <person name="Liu R."/>
            <person name="Luo Y."/>
            <person name="Hu S."/>
            <person name="Wang D."/>
            <person name="Wang C."/>
            <person name="Pandey M.K."/>
            <person name="Ge S."/>
            <person name="Xu Q."/>
            <person name="Li N."/>
            <person name="Li G."/>
            <person name="Huang Y."/>
            <person name="Saxena R.K."/>
            <person name="Ji Y."/>
            <person name="Li M."/>
            <person name="Yan X."/>
            <person name="He Y."/>
            <person name="Liu Y."/>
            <person name="Wang X."/>
            <person name="Xiang C."/>
            <person name="Varshney R.K."/>
            <person name="Ding H."/>
            <person name="Gao S."/>
            <person name="Zong X."/>
        </authorList>
    </citation>
    <scope>NUCLEOTIDE SEQUENCE [LARGE SCALE GENOMIC DNA]</scope>
    <source>
        <strain evidence="2 3">cv. Zhongwan 6</strain>
    </source>
</reference>
<dbReference type="EMBL" id="JAMSHJ010000001">
    <property type="protein sequence ID" value="KAI5443793.1"/>
    <property type="molecule type" value="Genomic_DNA"/>
</dbReference>
<keyword evidence="3" id="KW-1185">Reference proteome</keyword>
<gene>
    <name evidence="2" type="ORF">KIW84_012440</name>
</gene>
<organism evidence="2 3">
    <name type="scientific">Pisum sativum</name>
    <name type="common">Garden pea</name>
    <name type="synonym">Lathyrus oleraceus</name>
    <dbReference type="NCBI Taxonomy" id="3888"/>
    <lineage>
        <taxon>Eukaryota</taxon>
        <taxon>Viridiplantae</taxon>
        <taxon>Streptophyta</taxon>
        <taxon>Embryophyta</taxon>
        <taxon>Tracheophyta</taxon>
        <taxon>Spermatophyta</taxon>
        <taxon>Magnoliopsida</taxon>
        <taxon>eudicotyledons</taxon>
        <taxon>Gunneridae</taxon>
        <taxon>Pentapetalae</taxon>
        <taxon>rosids</taxon>
        <taxon>fabids</taxon>
        <taxon>Fabales</taxon>
        <taxon>Fabaceae</taxon>
        <taxon>Papilionoideae</taxon>
        <taxon>50 kb inversion clade</taxon>
        <taxon>NPAAA clade</taxon>
        <taxon>Hologalegina</taxon>
        <taxon>IRL clade</taxon>
        <taxon>Fabeae</taxon>
        <taxon>Lathyrus</taxon>
    </lineage>
</organism>
<evidence type="ECO:0000313" key="2">
    <source>
        <dbReference type="EMBL" id="KAI5443793.1"/>
    </source>
</evidence>
<dbReference type="AlphaFoldDB" id="A0A9D5GWN3"/>